<proteinExistence type="predicted"/>
<accession>T1KNH1</accession>
<evidence type="ECO:0000313" key="3">
    <source>
        <dbReference type="Proteomes" id="UP000015104"/>
    </source>
</evidence>
<protein>
    <submittedName>
        <fullName evidence="2">Uncharacterized protein</fullName>
    </submittedName>
</protein>
<sequence length="43" mass="4821">MEGSLNLLLFLVLSSFTTGINCYTQCQLVDNFSLIVSDYLMGR</sequence>
<dbReference type="EMBL" id="CAEY01000277">
    <property type="status" value="NOT_ANNOTATED_CDS"/>
    <property type="molecule type" value="Genomic_DNA"/>
</dbReference>
<dbReference type="Proteomes" id="UP000015104">
    <property type="component" value="Unassembled WGS sequence"/>
</dbReference>
<name>T1KNH1_TETUR</name>
<keyword evidence="1" id="KW-0732">Signal</keyword>
<dbReference type="EnsemblMetazoa" id="tetur16g00960.1">
    <property type="protein sequence ID" value="tetur16g00960.1"/>
    <property type="gene ID" value="tetur16g00960"/>
</dbReference>
<reference evidence="3" key="1">
    <citation type="submission" date="2011-08" db="EMBL/GenBank/DDBJ databases">
        <authorList>
            <person name="Rombauts S."/>
        </authorList>
    </citation>
    <scope>NUCLEOTIDE SEQUENCE</scope>
    <source>
        <strain evidence="3">London</strain>
    </source>
</reference>
<reference evidence="2" key="2">
    <citation type="submission" date="2015-06" db="UniProtKB">
        <authorList>
            <consortium name="EnsemblMetazoa"/>
        </authorList>
    </citation>
    <scope>IDENTIFICATION</scope>
</reference>
<organism evidence="2 3">
    <name type="scientific">Tetranychus urticae</name>
    <name type="common">Two-spotted spider mite</name>
    <dbReference type="NCBI Taxonomy" id="32264"/>
    <lineage>
        <taxon>Eukaryota</taxon>
        <taxon>Metazoa</taxon>
        <taxon>Ecdysozoa</taxon>
        <taxon>Arthropoda</taxon>
        <taxon>Chelicerata</taxon>
        <taxon>Arachnida</taxon>
        <taxon>Acari</taxon>
        <taxon>Acariformes</taxon>
        <taxon>Trombidiformes</taxon>
        <taxon>Prostigmata</taxon>
        <taxon>Eleutherengona</taxon>
        <taxon>Raphignathae</taxon>
        <taxon>Tetranychoidea</taxon>
        <taxon>Tetranychidae</taxon>
        <taxon>Tetranychus</taxon>
    </lineage>
</organism>
<dbReference type="HOGENOM" id="CLU_3242780_0_0_1"/>
<dbReference type="AlphaFoldDB" id="T1KNH1"/>
<evidence type="ECO:0000313" key="2">
    <source>
        <dbReference type="EnsemblMetazoa" id="tetur16g00960.1"/>
    </source>
</evidence>
<feature type="signal peptide" evidence="1">
    <location>
        <begin position="1"/>
        <end position="22"/>
    </location>
</feature>
<feature type="chain" id="PRO_5004581585" evidence="1">
    <location>
        <begin position="23"/>
        <end position="43"/>
    </location>
</feature>
<keyword evidence="3" id="KW-1185">Reference proteome</keyword>
<evidence type="ECO:0000256" key="1">
    <source>
        <dbReference type="SAM" id="SignalP"/>
    </source>
</evidence>